<evidence type="ECO:0000259" key="5">
    <source>
        <dbReference type="Pfam" id="PF03704"/>
    </source>
</evidence>
<dbReference type="AlphaFoldDB" id="A0A0N0DVY8"/>
<feature type="region of interest" description="Disordered" evidence="4">
    <location>
        <begin position="1"/>
        <end position="132"/>
    </location>
</feature>
<feature type="repeat" description="TPR" evidence="3">
    <location>
        <begin position="801"/>
        <end position="834"/>
    </location>
</feature>
<feature type="compositionally biased region" description="Gly residues" evidence="4">
    <location>
        <begin position="31"/>
        <end position="41"/>
    </location>
</feature>
<evidence type="ECO:0000256" key="2">
    <source>
        <dbReference type="ARBA" id="ARBA00038210"/>
    </source>
</evidence>
<reference evidence="6 7" key="1">
    <citation type="submission" date="2015-07" db="EMBL/GenBank/DDBJ databases">
        <title>High-quality genome of monoxenous trypanosomatid Leptomonas pyrrhocoris.</title>
        <authorList>
            <person name="Flegontov P."/>
            <person name="Butenko A."/>
            <person name="Firsov S."/>
            <person name="Vlcek C."/>
            <person name="Logacheva M.D."/>
            <person name="Field M."/>
            <person name="Filatov D."/>
            <person name="Flegontova O."/>
            <person name="Gerasimov E."/>
            <person name="Jackson A.P."/>
            <person name="Kelly S."/>
            <person name="Opperdoes F."/>
            <person name="O'Reilly A."/>
            <person name="Votypka J."/>
            <person name="Yurchenko V."/>
            <person name="Lukes J."/>
        </authorList>
    </citation>
    <scope>NUCLEOTIDE SEQUENCE [LARGE SCALE GENOMIC DNA]</scope>
    <source>
        <strain evidence="6">H10</strain>
    </source>
</reference>
<dbReference type="OMA" id="HYQTAMH"/>
<keyword evidence="7" id="KW-1185">Reference proteome</keyword>
<feature type="compositionally biased region" description="Basic and acidic residues" evidence="4">
    <location>
        <begin position="469"/>
        <end position="483"/>
    </location>
</feature>
<dbReference type="GO" id="GO:0016567">
    <property type="term" value="P:protein ubiquitination"/>
    <property type="evidence" value="ECO:0007669"/>
    <property type="project" value="TreeGrafter"/>
</dbReference>
<dbReference type="InterPro" id="IPR005158">
    <property type="entry name" value="BTAD"/>
</dbReference>
<dbReference type="GO" id="GO:0005737">
    <property type="term" value="C:cytoplasm"/>
    <property type="evidence" value="ECO:0007669"/>
    <property type="project" value="TreeGrafter"/>
</dbReference>
<feature type="compositionally biased region" description="Low complexity" evidence="4">
    <location>
        <begin position="609"/>
        <end position="625"/>
    </location>
</feature>
<dbReference type="EMBL" id="LGTL01000007">
    <property type="protein sequence ID" value="KPA80803.1"/>
    <property type="molecule type" value="Genomic_DNA"/>
</dbReference>
<feature type="region of interest" description="Disordered" evidence="4">
    <location>
        <begin position="609"/>
        <end position="648"/>
    </location>
</feature>
<name>A0A0N0DVY8_LEPPY</name>
<comment type="similarity">
    <text evidence="2">Belongs to the APC3/CDC27 family.</text>
</comment>
<dbReference type="InterPro" id="IPR019734">
    <property type="entry name" value="TPR_rpt"/>
</dbReference>
<feature type="compositionally biased region" description="Acidic residues" evidence="4">
    <location>
        <begin position="447"/>
        <end position="459"/>
    </location>
</feature>
<gene>
    <name evidence="6" type="ORF">ABB37_04242</name>
</gene>
<dbReference type="InterPro" id="IPR011990">
    <property type="entry name" value="TPR-like_helical_dom_sf"/>
</dbReference>
<dbReference type="RefSeq" id="XP_015659242.1">
    <property type="nucleotide sequence ID" value="XM_015801841.1"/>
</dbReference>
<feature type="compositionally biased region" description="Pro residues" evidence="4">
    <location>
        <begin position="1"/>
        <end position="11"/>
    </location>
</feature>
<feature type="compositionally biased region" description="Low complexity" evidence="4">
    <location>
        <begin position="518"/>
        <end position="536"/>
    </location>
</feature>
<evidence type="ECO:0000256" key="3">
    <source>
        <dbReference type="PROSITE-ProRule" id="PRU00339"/>
    </source>
</evidence>
<feature type="compositionally biased region" description="Polar residues" evidence="4">
    <location>
        <begin position="86"/>
        <end position="108"/>
    </location>
</feature>
<feature type="compositionally biased region" description="Low complexity" evidence="4">
    <location>
        <begin position="123"/>
        <end position="132"/>
    </location>
</feature>
<dbReference type="PANTHER" id="PTHR12558:SF13">
    <property type="entry name" value="CELL DIVISION CYCLE PROTEIN 27 HOMOLOG"/>
    <property type="match status" value="1"/>
</dbReference>
<dbReference type="Gene3D" id="1.25.40.10">
    <property type="entry name" value="Tetratricopeptide repeat domain"/>
    <property type="match status" value="2"/>
</dbReference>
<dbReference type="SUPFAM" id="SSF48452">
    <property type="entry name" value="TPR-like"/>
    <property type="match status" value="2"/>
</dbReference>
<dbReference type="GO" id="GO:0051301">
    <property type="term" value="P:cell division"/>
    <property type="evidence" value="ECO:0007669"/>
    <property type="project" value="TreeGrafter"/>
</dbReference>
<proteinExistence type="inferred from homology"/>
<protein>
    <recommendedName>
        <fullName evidence="5">Bacterial transcriptional activator domain-containing protein</fullName>
    </recommendedName>
</protein>
<dbReference type="GO" id="GO:0031145">
    <property type="term" value="P:anaphase-promoting complex-dependent catabolic process"/>
    <property type="evidence" value="ECO:0007669"/>
    <property type="project" value="TreeGrafter"/>
</dbReference>
<evidence type="ECO:0000313" key="7">
    <source>
        <dbReference type="Proteomes" id="UP000037923"/>
    </source>
</evidence>
<keyword evidence="1 3" id="KW-0802">TPR repeat</keyword>
<dbReference type="VEuPathDB" id="TriTrypDB:LpyrH10_07_0490"/>
<dbReference type="Proteomes" id="UP000037923">
    <property type="component" value="Unassembled WGS sequence"/>
</dbReference>
<dbReference type="Pfam" id="PF03704">
    <property type="entry name" value="BTAD"/>
    <property type="match status" value="1"/>
</dbReference>
<organism evidence="6 7">
    <name type="scientific">Leptomonas pyrrhocoris</name>
    <name type="common">Firebug parasite</name>
    <dbReference type="NCBI Taxonomy" id="157538"/>
    <lineage>
        <taxon>Eukaryota</taxon>
        <taxon>Discoba</taxon>
        <taxon>Euglenozoa</taxon>
        <taxon>Kinetoplastea</taxon>
        <taxon>Metakinetoplastina</taxon>
        <taxon>Trypanosomatida</taxon>
        <taxon>Trypanosomatidae</taxon>
        <taxon>Leishmaniinae</taxon>
        <taxon>Leptomonas</taxon>
    </lineage>
</organism>
<evidence type="ECO:0000256" key="1">
    <source>
        <dbReference type="ARBA" id="ARBA00022803"/>
    </source>
</evidence>
<feature type="compositionally biased region" description="Acidic residues" evidence="4">
    <location>
        <begin position="428"/>
        <end position="437"/>
    </location>
</feature>
<dbReference type="EMBL" id="LGTL01000007">
    <property type="protein sequence ID" value="KPA80804.1"/>
    <property type="molecule type" value="Genomic_DNA"/>
</dbReference>
<dbReference type="GeneID" id="26904533"/>
<evidence type="ECO:0000256" key="4">
    <source>
        <dbReference type="SAM" id="MobiDB-lite"/>
    </source>
</evidence>
<comment type="caution">
    <text evidence="6">The sequence shown here is derived from an EMBL/GenBank/DDBJ whole genome shotgun (WGS) entry which is preliminary data.</text>
</comment>
<accession>A0A0N0DVY8</accession>
<feature type="repeat" description="TPR" evidence="3">
    <location>
        <begin position="906"/>
        <end position="939"/>
    </location>
</feature>
<dbReference type="GO" id="GO:0005680">
    <property type="term" value="C:anaphase-promoting complex"/>
    <property type="evidence" value="ECO:0007669"/>
    <property type="project" value="TreeGrafter"/>
</dbReference>
<dbReference type="GO" id="GO:0007091">
    <property type="term" value="P:metaphase/anaphase transition of mitotic cell cycle"/>
    <property type="evidence" value="ECO:0007669"/>
    <property type="project" value="TreeGrafter"/>
</dbReference>
<dbReference type="RefSeq" id="XP_015659243.1">
    <property type="nucleotide sequence ID" value="XM_015801842.1"/>
</dbReference>
<dbReference type="SMART" id="SM00028">
    <property type="entry name" value="TPR"/>
    <property type="match status" value="7"/>
</dbReference>
<dbReference type="PROSITE" id="PS50005">
    <property type="entry name" value="TPR"/>
    <property type="match status" value="2"/>
</dbReference>
<feature type="region of interest" description="Disordered" evidence="4">
    <location>
        <begin position="426"/>
        <end position="558"/>
    </location>
</feature>
<feature type="domain" description="Bacterial transcriptional activator" evidence="5">
    <location>
        <begin position="852"/>
        <end position="934"/>
    </location>
</feature>
<dbReference type="OrthoDB" id="10248520at2759"/>
<evidence type="ECO:0000313" key="6">
    <source>
        <dbReference type="EMBL" id="KPA80804.1"/>
    </source>
</evidence>
<dbReference type="PANTHER" id="PTHR12558">
    <property type="entry name" value="CELL DIVISION CYCLE 16,23,27"/>
    <property type="match status" value="1"/>
</dbReference>
<sequence length="956" mass="102702">MSATPPPPPPSMMSSSPTFSQPHGRASGGPFRTGGAAGGVGTSNPARPRPSPQQRAPTNLRTMNPLFTFSGGHSGPAPNVAGTGGSSAPSNSNRNATARVTTAPTSTAHVDPAAATTRPPSQAPTEPTSAAPFPTASAELLRSLTAAVHESLAGYLYHDAIELAQRLMNLDASYGHLHLLAHCYLLSGGVGTAYRLLHHHYPFFEVHVTRPRTAAVHGRPGTGGVGGGWGGGGVGFTAVDGAALPLDARRTWNSTAPAHGPSTTALLNALAHGEVVDLSYETVDLKAQWDCQYLLGVCCYRTQHYEDGVKVLSQLLYVKYQLDAAAAALRKQQQQQQSSSSPPSSSGTSVERQLHSYAFASEARVSQVLYWLGLCEKHRQRPPFALDYLRRAFSGHPTRIDAFREYVRLAWPSVATAQELLAVKEPLAEENDGDDAMADGGRANGEGGEEEDDANEDANADSQRPPQRRGRDAAHAEERRGGDDAEDVDEAEETEKKRAAVARTGSLHTAGHRGRGGAARPPASPGSPTSSGSPTTARRHRHCGATTPAPAAFTLDAPPLTPTQRRVVQQHLQPFLRAIFLTTTYRCPEAVDALQKLLLQQQLQAQSPATASSISGTSSSASDTARPAGLPRTAPPTQSHEGPPPVECGRVHSVAGVSLAVSPLLLRQLALAQFHNGDVQASADTFDRLLRVAPWELTDPALIYYSTALWHLKSESALGSLAQCLTDAEPFHPTTLCVVANAYSLVKDPRDALVMLKRAVQLAPNLAYAHALYGYELLGQDNKAEAEKAFKTALAVDNTLYIAYAGLGERFIREEQVIQARGYYKEAVKINPTPAIMNRFALTYHRQNNVAANLECALRLYSESLQRHPNNLTARRQRTDVLLRLDRPKEALAELKALLVQCPGEAAIHMALAECMVCLKRPQEALQNYQTAMHLDPRRESYVQGCIDRLVAAKML</sequence>
<feature type="compositionally biased region" description="Acidic residues" evidence="4">
    <location>
        <begin position="484"/>
        <end position="493"/>
    </location>
</feature>